<evidence type="ECO:0000313" key="1">
    <source>
        <dbReference type="EMBL" id="CAH3039770.1"/>
    </source>
</evidence>
<proteinExistence type="predicted"/>
<name>A0AAU9W0P6_9CNID</name>
<protein>
    <submittedName>
        <fullName evidence="1">Uncharacterized protein</fullName>
    </submittedName>
</protein>
<keyword evidence="2" id="KW-1185">Reference proteome</keyword>
<gene>
    <name evidence="1" type="ORF">PMEA_00026368</name>
</gene>
<sequence length="116" mass="12886">MFCADGKVLMLLESQHVVSRDTNKKDSAPVDSRVTLPPTNQWVSSPVYDQPLFTSSLEGAKRRCKKFGRFWTKKKVSVVQLPGEFAPALLSVLKPQGIRTLIIFQRGTLPSVISSP</sequence>
<dbReference type="EMBL" id="CALNXJ010000005">
    <property type="protein sequence ID" value="CAH3039770.1"/>
    <property type="molecule type" value="Genomic_DNA"/>
</dbReference>
<dbReference type="Proteomes" id="UP001159428">
    <property type="component" value="Unassembled WGS sequence"/>
</dbReference>
<organism evidence="1 2">
    <name type="scientific">Pocillopora meandrina</name>
    <dbReference type="NCBI Taxonomy" id="46732"/>
    <lineage>
        <taxon>Eukaryota</taxon>
        <taxon>Metazoa</taxon>
        <taxon>Cnidaria</taxon>
        <taxon>Anthozoa</taxon>
        <taxon>Hexacorallia</taxon>
        <taxon>Scleractinia</taxon>
        <taxon>Astrocoeniina</taxon>
        <taxon>Pocilloporidae</taxon>
        <taxon>Pocillopora</taxon>
    </lineage>
</organism>
<evidence type="ECO:0000313" key="2">
    <source>
        <dbReference type="Proteomes" id="UP001159428"/>
    </source>
</evidence>
<reference evidence="1 2" key="1">
    <citation type="submission" date="2022-05" db="EMBL/GenBank/DDBJ databases">
        <authorList>
            <consortium name="Genoscope - CEA"/>
            <person name="William W."/>
        </authorList>
    </citation>
    <scope>NUCLEOTIDE SEQUENCE [LARGE SCALE GENOMIC DNA]</scope>
</reference>
<accession>A0AAU9W0P6</accession>
<dbReference type="AlphaFoldDB" id="A0AAU9W0P6"/>
<comment type="caution">
    <text evidence="1">The sequence shown here is derived from an EMBL/GenBank/DDBJ whole genome shotgun (WGS) entry which is preliminary data.</text>
</comment>